<evidence type="ECO:0000313" key="1">
    <source>
        <dbReference type="EMBL" id="UVI38054.1"/>
    </source>
</evidence>
<reference evidence="1" key="1">
    <citation type="submission" date="2022-03" db="EMBL/GenBank/DDBJ databases">
        <title>Brevibacterium spongiae sp. nov., isolated from marine sponge.</title>
        <authorList>
            <person name="Li Z."/>
            <person name="Zhang M."/>
        </authorList>
    </citation>
    <scope>NUCLEOTIDE SEQUENCE</scope>
    <source>
        <strain evidence="1">WHS-Z9</strain>
        <plasmid evidence="1">unnamed</plasmid>
    </source>
</reference>
<dbReference type="Proteomes" id="UP001064879">
    <property type="component" value="Plasmid unnamed"/>
</dbReference>
<gene>
    <name evidence="1" type="ORF">L1F31_18870</name>
</gene>
<organism evidence="1 2">
    <name type="scientific">Brevibacterium spongiae</name>
    <dbReference type="NCBI Taxonomy" id="2909672"/>
    <lineage>
        <taxon>Bacteria</taxon>
        <taxon>Bacillati</taxon>
        <taxon>Actinomycetota</taxon>
        <taxon>Actinomycetes</taxon>
        <taxon>Micrococcales</taxon>
        <taxon>Brevibacteriaceae</taxon>
        <taxon>Brevibacterium</taxon>
    </lineage>
</organism>
<dbReference type="RefSeq" id="WP_265420537.1">
    <property type="nucleotide sequence ID" value="NZ_CP093444.1"/>
</dbReference>
<sequence>MIDVDSLPCDSQVEGIEEAERVETRGREARLVHVEVFRMESVGTSIFREASTSTRATTRADSQSRLYTLIYEEPVNDVRTVRPMTQALADSKIANYVHRHINDVDDLINGLTLLGQRKQDKYNIAYLACHGSSGVIELSGDSFSLDELAGRLPKAGILESKLLHLSACSVLHDEDACKALLDTSGAQAITGFTKDVDWLESLAFELLMFNAFAGYQRLGNFVRSMNKNYGELSERLGFTVIR</sequence>
<keyword evidence="2" id="KW-1185">Reference proteome</keyword>
<dbReference type="EMBL" id="CP093444">
    <property type="protein sequence ID" value="UVI38054.1"/>
    <property type="molecule type" value="Genomic_DNA"/>
</dbReference>
<proteinExistence type="predicted"/>
<name>A0ABY5SV10_9MICO</name>
<accession>A0ABY5SV10</accession>
<protein>
    <recommendedName>
        <fullName evidence="3">CHAT domain-containing protein</fullName>
    </recommendedName>
</protein>
<dbReference type="Pfam" id="PF20347">
    <property type="entry name" value="DUF6642"/>
    <property type="match status" value="1"/>
</dbReference>
<evidence type="ECO:0008006" key="3">
    <source>
        <dbReference type="Google" id="ProtNLM"/>
    </source>
</evidence>
<dbReference type="InterPro" id="IPR046584">
    <property type="entry name" value="DUF6642"/>
</dbReference>
<geneLocation type="plasmid" evidence="1 2">
    <name>unnamed</name>
</geneLocation>
<evidence type="ECO:0000313" key="2">
    <source>
        <dbReference type="Proteomes" id="UP001064879"/>
    </source>
</evidence>
<keyword evidence="1" id="KW-0614">Plasmid</keyword>